<comment type="caution">
    <text evidence="1">The sequence shown here is derived from an EMBL/GenBank/DDBJ whole genome shotgun (WGS) entry which is preliminary data.</text>
</comment>
<proteinExistence type="predicted"/>
<reference evidence="1" key="1">
    <citation type="submission" date="2020-08" db="EMBL/GenBank/DDBJ databases">
        <title>Genome public.</title>
        <authorList>
            <person name="Liu C."/>
            <person name="Sun Q."/>
        </authorList>
    </citation>
    <scope>NUCLEOTIDE SEQUENCE</scope>
    <source>
        <strain evidence="1">NSJ-31</strain>
    </source>
</reference>
<dbReference type="EMBL" id="JACRST010000007">
    <property type="protein sequence ID" value="MBC8546578.1"/>
    <property type="molecule type" value="Genomic_DNA"/>
</dbReference>
<dbReference type="AlphaFoldDB" id="A0A926DWB9"/>
<organism evidence="1 2">
    <name type="scientific">Ligaoa zhengdingensis</name>
    <dbReference type="NCBI Taxonomy" id="2763658"/>
    <lineage>
        <taxon>Bacteria</taxon>
        <taxon>Bacillati</taxon>
        <taxon>Bacillota</taxon>
        <taxon>Clostridia</taxon>
        <taxon>Eubacteriales</taxon>
        <taxon>Oscillospiraceae</taxon>
        <taxon>Ligaoa</taxon>
    </lineage>
</organism>
<dbReference type="Proteomes" id="UP000653127">
    <property type="component" value="Unassembled WGS sequence"/>
</dbReference>
<keyword evidence="2" id="KW-1185">Reference proteome</keyword>
<dbReference type="NCBIfam" id="TIGR02242">
    <property type="entry name" value="tail_TIGR02242"/>
    <property type="match status" value="1"/>
</dbReference>
<sequence>MKQQLKTVNFYKCALQKGVRHGFVLTDDLTLRMESPTAPCAYITRVFDTGDAEMTFNRLYIEGEFHDVKLEVIAAASAALAGPGAGSPALDALLAAPEVSPAQKESALYSMAHVRSVNNRDILLHGLTGRYVWVYLAAYPLSAESRCEIEGFRLEFPKYSFTEYFPEIYQGDAFFDRYIAVLQSIFLDEERRVDEIPRLLDYEATPDETVEVLAGWLGVDNRDGVFSPGQLRQIIRHIDLYQGLKGTKRALEQVVALATGVRPRIVESFQWDAAGVTASQRQTYHRLYGETSNDFCVILDLSGRQSALPISEEKLERLIESYSMVGARFKVVTLRRCSHTDTHCYLDVNSALSTPEVASVDQAALGSHITVG</sequence>
<evidence type="ECO:0000313" key="1">
    <source>
        <dbReference type="EMBL" id="MBC8546578.1"/>
    </source>
</evidence>
<dbReference type="RefSeq" id="WP_249282656.1">
    <property type="nucleotide sequence ID" value="NZ_JACRST010000007.1"/>
</dbReference>
<accession>A0A926DWB9</accession>
<protein>
    <recommendedName>
        <fullName evidence="3">Phage tail protein</fullName>
    </recommendedName>
</protein>
<name>A0A926DWB9_9FIRM</name>
<dbReference type="InterPro" id="IPR006521">
    <property type="entry name" value="Tail_protein_I"/>
</dbReference>
<evidence type="ECO:0008006" key="3">
    <source>
        <dbReference type="Google" id="ProtNLM"/>
    </source>
</evidence>
<dbReference type="Pfam" id="PF09684">
    <property type="entry name" value="Tail_P2_I"/>
    <property type="match status" value="1"/>
</dbReference>
<dbReference type="InterPro" id="IPR011748">
    <property type="entry name" value="Unchr_phage_tail-like"/>
</dbReference>
<evidence type="ECO:0000313" key="2">
    <source>
        <dbReference type="Proteomes" id="UP000653127"/>
    </source>
</evidence>
<gene>
    <name evidence="1" type="ORF">H8711_06470</name>
</gene>